<protein>
    <recommendedName>
        <fullName evidence="4">HMG box domain-containing protein</fullName>
    </recommendedName>
</protein>
<organism evidence="2 3">
    <name type="scientific">Diversispora epigaea</name>
    <dbReference type="NCBI Taxonomy" id="1348612"/>
    <lineage>
        <taxon>Eukaryota</taxon>
        <taxon>Fungi</taxon>
        <taxon>Fungi incertae sedis</taxon>
        <taxon>Mucoromycota</taxon>
        <taxon>Glomeromycotina</taxon>
        <taxon>Glomeromycetes</taxon>
        <taxon>Diversisporales</taxon>
        <taxon>Diversisporaceae</taxon>
        <taxon>Diversispora</taxon>
    </lineage>
</organism>
<feature type="region of interest" description="Disordered" evidence="1">
    <location>
        <begin position="1"/>
        <end position="22"/>
    </location>
</feature>
<dbReference type="InterPro" id="IPR036910">
    <property type="entry name" value="HMG_box_dom_sf"/>
</dbReference>
<gene>
    <name evidence="2" type="ORF">Glove_606g19</name>
</gene>
<dbReference type="OrthoDB" id="6247875at2759"/>
<evidence type="ECO:0000313" key="2">
    <source>
        <dbReference type="EMBL" id="RHZ46840.1"/>
    </source>
</evidence>
<dbReference type="SUPFAM" id="SSF47095">
    <property type="entry name" value="HMG-box"/>
    <property type="match status" value="1"/>
</dbReference>
<dbReference type="AlphaFoldDB" id="A0A397GFF2"/>
<reference evidence="2 3" key="1">
    <citation type="submission" date="2018-08" db="EMBL/GenBank/DDBJ databases">
        <title>Genome and evolution of the arbuscular mycorrhizal fungus Diversispora epigaea (formerly Glomus versiforme) and its bacterial endosymbionts.</title>
        <authorList>
            <person name="Sun X."/>
            <person name="Fei Z."/>
            <person name="Harrison M."/>
        </authorList>
    </citation>
    <scope>NUCLEOTIDE SEQUENCE [LARGE SCALE GENOMIC DNA]</scope>
    <source>
        <strain evidence="2 3">IT104</strain>
    </source>
</reference>
<proteinExistence type="predicted"/>
<sequence length="321" mass="36919">MAYQVSQPPKDNTSSEITNNDETRVLQRNTQANQLIWGLTNVPFPPKLTEEDLIKPRNDFSGKQKVPNKFFIYRKWYTKCLTHNNKKNDQTSISPQISIQWRNEPQEVKDYYGALSKRASELFIERYGKRGIEGKIRKNKKKSKKITNKGLSEIKLKIKEENPNSTVMFEPPHQQQHLSNNIAASAFPSDQSPLSLSLFHLPLERPILLINQHPLEPSFFQHQESSESSYPSSESSESSSTSQSSEQFEMADAFDYYHTNTNNTMNHENNNIFDIDTDTIYLDPGFTGFLENNTMYEGQDGLTEIFFNGGQVGQVEQVIEY</sequence>
<keyword evidence="3" id="KW-1185">Reference proteome</keyword>
<evidence type="ECO:0000256" key="1">
    <source>
        <dbReference type="SAM" id="MobiDB-lite"/>
    </source>
</evidence>
<feature type="region of interest" description="Disordered" evidence="1">
    <location>
        <begin position="220"/>
        <end position="247"/>
    </location>
</feature>
<dbReference type="EMBL" id="PQFF01000504">
    <property type="protein sequence ID" value="RHZ46840.1"/>
    <property type="molecule type" value="Genomic_DNA"/>
</dbReference>
<evidence type="ECO:0000313" key="3">
    <source>
        <dbReference type="Proteomes" id="UP000266861"/>
    </source>
</evidence>
<feature type="compositionally biased region" description="Low complexity" evidence="1">
    <location>
        <begin position="220"/>
        <end position="246"/>
    </location>
</feature>
<evidence type="ECO:0008006" key="4">
    <source>
        <dbReference type="Google" id="ProtNLM"/>
    </source>
</evidence>
<accession>A0A397GFF2</accession>
<dbReference type="Gene3D" id="1.10.30.10">
    <property type="entry name" value="High mobility group box domain"/>
    <property type="match status" value="1"/>
</dbReference>
<dbReference type="Proteomes" id="UP000266861">
    <property type="component" value="Unassembled WGS sequence"/>
</dbReference>
<comment type="caution">
    <text evidence="2">The sequence shown here is derived from an EMBL/GenBank/DDBJ whole genome shotgun (WGS) entry which is preliminary data.</text>
</comment>
<name>A0A397GFF2_9GLOM</name>